<evidence type="ECO:0000256" key="4">
    <source>
        <dbReference type="ARBA" id="ARBA00023187"/>
    </source>
</evidence>
<keyword evidence="2" id="KW-0507">mRNA processing</keyword>
<dbReference type="EMBL" id="JARKNE010000006">
    <property type="protein sequence ID" value="KAK5823946.1"/>
    <property type="molecule type" value="Genomic_DNA"/>
</dbReference>
<reference evidence="8 9" key="1">
    <citation type="submission" date="2023-03" db="EMBL/GenBank/DDBJ databases">
        <title>WGS of Gossypium arboreum.</title>
        <authorList>
            <person name="Yu D."/>
        </authorList>
    </citation>
    <scope>NUCLEOTIDE SEQUENCE [LARGE SCALE GENOMIC DNA]</scope>
    <source>
        <tissue evidence="8">Leaf</tissue>
    </source>
</reference>
<dbReference type="InterPro" id="IPR051106">
    <property type="entry name" value="RNA-bind/splicing_reg"/>
</dbReference>
<feature type="domain" description="RRM" evidence="7">
    <location>
        <begin position="7"/>
        <end position="84"/>
    </location>
</feature>
<dbReference type="PROSITE" id="PS50102">
    <property type="entry name" value="RRM"/>
    <property type="match status" value="1"/>
</dbReference>
<proteinExistence type="predicted"/>
<keyword evidence="4" id="KW-0508">mRNA splicing</keyword>
<comment type="subcellular location">
    <subcellularLocation>
        <location evidence="1">Nucleus</location>
    </subcellularLocation>
</comment>
<evidence type="ECO:0000256" key="1">
    <source>
        <dbReference type="ARBA" id="ARBA00004123"/>
    </source>
</evidence>
<evidence type="ECO:0000313" key="8">
    <source>
        <dbReference type="EMBL" id="KAK5823946.1"/>
    </source>
</evidence>
<dbReference type="InterPro" id="IPR000504">
    <property type="entry name" value="RRM_dom"/>
</dbReference>
<dbReference type="PANTHER" id="PTHR48028:SF4">
    <property type="entry name" value="SC35-LIKE SPLICING FACTOR"/>
    <property type="match status" value="1"/>
</dbReference>
<name>A0ABR0PI14_GOSAR</name>
<dbReference type="PANTHER" id="PTHR48028">
    <property type="entry name" value="GLYCINE-RICH RNA-BINDING PROTEIN RZ1A"/>
    <property type="match status" value="1"/>
</dbReference>
<evidence type="ECO:0000256" key="2">
    <source>
        <dbReference type="ARBA" id="ARBA00022664"/>
    </source>
</evidence>
<keyword evidence="5" id="KW-0539">Nucleus</keyword>
<dbReference type="SMART" id="SM00360">
    <property type="entry name" value="RRM"/>
    <property type="match status" value="1"/>
</dbReference>
<dbReference type="InterPro" id="IPR012677">
    <property type="entry name" value="Nucleotide-bd_a/b_plait_sf"/>
</dbReference>
<keyword evidence="3 6" id="KW-0694">RNA-binding</keyword>
<evidence type="ECO:0000256" key="6">
    <source>
        <dbReference type="PROSITE-ProRule" id="PRU00176"/>
    </source>
</evidence>
<evidence type="ECO:0000313" key="9">
    <source>
        <dbReference type="Proteomes" id="UP001358586"/>
    </source>
</evidence>
<protein>
    <recommendedName>
        <fullName evidence="7">RRM domain-containing protein</fullName>
    </recommendedName>
</protein>
<evidence type="ECO:0000256" key="3">
    <source>
        <dbReference type="ARBA" id="ARBA00022884"/>
    </source>
</evidence>
<dbReference type="SUPFAM" id="SSF54928">
    <property type="entry name" value="RNA-binding domain, RBD"/>
    <property type="match status" value="1"/>
</dbReference>
<evidence type="ECO:0000259" key="7">
    <source>
        <dbReference type="PROSITE" id="PS50102"/>
    </source>
</evidence>
<dbReference type="InterPro" id="IPR035979">
    <property type="entry name" value="RBD_domain_sf"/>
</dbReference>
<comment type="caution">
    <text evidence="8">The sequence shown here is derived from an EMBL/GenBank/DDBJ whole genome shotgun (WGS) entry which is preliminary data.</text>
</comment>
<accession>A0ABR0PI14</accession>
<dbReference type="Gene3D" id="3.30.70.330">
    <property type="match status" value="1"/>
</dbReference>
<organism evidence="8 9">
    <name type="scientific">Gossypium arboreum</name>
    <name type="common">Tree cotton</name>
    <name type="synonym">Gossypium nanking</name>
    <dbReference type="NCBI Taxonomy" id="29729"/>
    <lineage>
        <taxon>Eukaryota</taxon>
        <taxon>Viridiplantae</taxon>
        <taxon>Streptophyta</taxon>
        <taxon>Embryophyta</taxon>
        <taxon>Tracheophyta</taxon>
        <taxon>Spermatophyta</taxon>
        <taxon>Magnoliopsida</taxon>
        <taxon>eudicotyledons</taxon>
        <taxon>Gunneridae</taxon>
        <taxon>Pentapetalae</taxon>
        <taxon>rosids</taxon>
        <taxon>malvids</taxon>
        <taxon>Malvales</taxon>
        <taxon>Malvaceae</taxon>
        <taxon>Malvoideae</taxon>
        <taxon>Gossypium</taxon>
    </lineage>
</organism>
<dbReference type="Pfam" id="PF00076">
    <property type="entry name" value="RRM_1"/>
    <property type="match status" value="1"/>
</dbReference>
<dbReference type="Proteomes" id="UP001358586">
    <property type="component" value="Chromosome 6"/>
</dbReference>
<evidence type="ECO:0000256" key="5">
    <source>
        <dbReference type="ARBA" id="ARBA00023242"/>
    </source>
</evidence>
<sequence length="446" mass="49767">MENGIVTTVFVYNISFSMHWKGLWALFGYHGDVVDAFIPLKRCRNGNMFGFVRFNNERDAQRAILRLNGFSLMGMRIGVKMARYNGRTKIWQNDSGQKFQEQSIEIVKEAKNEESLEKNAGGVKNTEKRIVQDGRRLKKTAFRNLNRWRDQGQVPLEGRENVKSGELIDTNIENGNNINERQQILELVINETKSEHVSKELKKGTAVEADKGLEKALKDVRDMGLDIVKDTLEAPKAGGVANGSNLGVGCRKVGISKLVENISPVEGIMNSQDNETVKVSELSRRVLGIDLSTLLWDVSWNGAGWSVFMACGGGWWEVKGMVSVYFLDGGTEEVLERMILMAIIMVAVKVQEELRVVDERSCVENDDEVGCGRVLRDSDGVEGHYFLDHLQGKTPLQLRMCRVGNVSFSKVDKHGNKMAFALAVAGMKRTDGDIGVLVGDYMLLSV</sequence>
<gene>
    <name evidence="8" type="ORF">PVK06_018709</name>
</gene>
<keyword evidence="9" id="KW-1185">Reference proteome</keyword>
<dbReference type="CDD" id="cd00590">
    <property type="entry name" value="RRM_SF"/>
    <property type="match status" value="1"/>
</dbReference>